<dbReference type="Gene3D" id="3.30.9.10">
    <property type="entry name" value="D-Amino Acid Oxidase, subunit A, domain 2"/>
    <property type="match status" value="1"/>
</dbReference>
<dbReference type="InterPro" id="IPR036188">
    <property type="entry name" value="FAD/NAD-bd_sf"/>
</dbReference>
<evidence type="ECO:0000256" key="1">
    <source>
        <dbReference type="ARBA" id="ARBA00008000"/>
    </source>
</evidence>
<evidence type="ECO:0000256" key="5">
    <source>
        <dbReference type="SAM" id="MobiDB-lite"/>
    </source>
</evidence>
<dbReference type="Gene3D" id="1.10.8.870">
    <property type="entry name" value="Alpha-glycerophosphate oxidase, cap domain"/>
    <property type="match status" value="1"/>
</dbReference>
<dbReference type="PANTHER" id="PTHR46568:SF1">
    <property type="entry name" value="ALKYLDIHYDROXYACETONEPHOSPHATE SYNTHASE, PEROXISOMAL"/>
    <property type="match status" value="1"/>
</dbReference>
<keyword evidence="2" id="KW-0285">Flavoprotein</keyword>
<keyword evidence="4" id="KW-0560">Oxidoreductase</keyword>
<dbReference type="SUPFAM" id="SSF55103">
    <property type="entry name" value="FAD-linked oxidases, C-terminal domain"/>
    <property type="match status" value="1"/>
</dbReference>
<dbReference type="InterPro" id="IPR016164">
    <property type="entry name" value="FAD-linked_Oxase-like_C"/>
</dbReference>
<dbReference type="InterPro" id="IPR016169">
    <property type="entry name" value="FAD-bd_PCMH_sub2"/>
</dbReference>
<dbReference type="PROSITE" id="PS51387">
    <property type="entry name" value="FAD_PCMH"/>
    <property type="match status" value="1"/>
</dbReference>
<dbReference type="InterPro" id="IPR031656">
    <property type="entry name" value="DAO_C"/>
</dbReference>
<evidence type="ECO:0000313" key="8">
    <source>
        <dbReference type="Proteomes" id="UP001333102"/>
    </source>
</evidence>
<dbReference type="Proteomes" id="UP001333102">
    <property type="component" value="Chromosome"/>
</dbReference>
<dbReference type="EMBL" id="CP141614">
    <property type="protein sequence ID" value="WRP14492.1"/>
    <property type="molecule type" value="Genomic_DNA"/>
</dbReference>
<dbReference type="Gene3D" id="3.30.465.10">
    <property type="match status" value="1"/>
</dbReference>
<evidence type="ECO:0000256" key="2">
    <source>
        <dbReference type="ARBA" id="ARBA00022630"/>
    </source>
</evidence>
<sequence>MRRWNGWGDERVTYPVPPGARRLLGAAVGPGERPRDATLPEVVARVPPSRLPPHPLVSVDAEQRVRHALGQSLPDWIAARSGRIPAFPDGVAYPATPEEVLELLRFAAASGARLIPYGGGTSVVGHLTVPPGEAPVLSVDLDRLSRLIRLDERSALATFGAGVRGPELEASLRARGWTLGHYPQSFEYSTLGGWVATRSAGQQSIWYGRIEDLFAGGVLEAPAGTVTLPPWPASAAGPDLRHLVLGSEGRLGILTEVTVRVRRLPEAEAFAAVFFPAFEPGLEAMRALAQAEVGLSMVRLSTPGETATTLAMAGHERALRLLERWVALRGAGPDKCLLILGATGWRSHVRRALARALAICADHRGVYAGRTFGREWVRQRFRAPYLRNTLWEMGYAVDTLETAGTWVQVPGLVTAVERALQGALEAEGERVYVFTHLSHVYRQGSNVYTTYLFRLAPDPEVNLRRWRRLKEAASRAIVAAGGTVSHQHGEVTGLLQRRSGAVEGVAVRDRVSGRTAEVRARVVINAAGAWADALRGQVGRPPRLRQLRGSHLLFPGWRVPLATGLNLFHPRDGRPLYVLPWEGMTLVGTTDVDHGDGLDDEPRIHPDEGAYLLEAVQHLFPALDLEARDVVATFAGVRPVVGSGKADPSREPRDWAIWDEGLVTVTGGKLTTFGAMARAAMAAARRRLPDAPDKRPTEESGSHRGEPARDAAEALASLDETLRRRLLGRYGHRTVDLVRRARPGELELVPGTTVTWAELRWAIEEESVVHLDDLLLRRVRLGLQLPQGGAAMLPRLRPLAQESLGWDDARWEAEASRYRQLWAWACGPENLAAG</sequence>
<proteinExistence type="inferred from homology"/>
<evidence type="ECO:0000259" key="6">
    <source>
        <dbReference type="PROSITE" id="PS51387"/>
    </source>
</evidence>
<comment type="similarity">
    <text evidence="1">Belongs to the FAD-binding oxidoreductase/transferase type 4 family.</text>
</comment>
<keyword evidence="8" id="KW-1185">Reference proteome</keyword>
<dbReference type="Gene3D" id="3.30.300.330">
    <property type="match status" value="1"/>
</dbReference>
<dbReference type="RefSeq" id="WP_324668829.1">
    <property type="nucleotide sequence ID" value="NZ_CP141614.1"/>
</dbReference>
<dbReference type="InterPro" id="IPR038299">
    <property type="entry name" value="DAO_C_sf"/>
</dbReference>
<evidence type="ECO:0000256" key="4">
    <source>
        <dbReference type="ARBA" id="ARBA00023002"/>
    </source>
</evidence>
<accession>A0ABZ1BNW8</accession>
<dbReference type="InterPro" id="IPR036318">
    <property type="entry name" value="FAD-bd_PCMH-like_sf"/>
</dbReference>
<evidence type="ECO:0000313" key="7">
    <source>
        <dbReference type="EMBL" id="WRP14492.1"/>
    </source>
</evidence>
<keyword evidence="3" id="KW-0274">FAD</keyword>
<dbReference type="InterPro" id="IPR025650">
    <property type="entry name" value="Alkyl-DHAP_Synthase"/>
</dbReference>
<feature type="domain" description="FAD-binding PCMH-type" evidence="6">
    <location>
        <begin position="84"/>
        <end position="264"/>
    </location>
</feature>
<dbReference type="PANTHER" id="PTHR46568">
    <property type="entry name" value="ALKYLDIHYDROXYACETONEPHOSPHATE SYNTHASE, PEROXISOMAL"/>
    <property type="match status" value="1"/>
</dbReference>
<dbReference type="Pfam" id="PF02913">
    <property type="entry name" value="FAD-oxidase_C"/>
    <property type="match status" value="1"/>
</dbReference>
<dbReference type="InterPro" id="IPR004113">
    <property type="entry name" value="FAD-bd_oxidored_4_C"/>
</dbReference>
<evidence type="ECO:0000256" key="3">
    <source>
        <dbReference type="ARBA" id="ARBA00022827"/>
    </source>
</evidence>
<dbReference type="SUPFAM" id="SSF56176">
    <property type="entry name" value="FAD-binding/transporter-associated domain-like"/>
    <property type="match status" value="1"/>
</dbReference>
<dbReference type="Gene3D" id="3.30.43.10">
    <property type="entry name" value="Uridine Diphospho-n-acetylenolpyruvylglucosamine Reductase, domain 2"/>
    <property type="match status" value="1"/>
</dbReference>
<reference evidence="8" key="1">
    <citation type="submission" date="2023-12" db="EMBL/GenBank/DDBJ databases">
        <title>Novel isolates from deep terrestrial aquifers shed light on the physiology and ecology of the class Limnochordia.</title>
        <authorList>
            <person name="Karnachuk O.V."/>
            <person name="Lukina A.P."/>
            <person name="Avakyan M.R."/>
            <person name="Kadnikov V."/>
            <person name="Begmatov S."/>
            <person name="Beletsky A.V."/>
            <person name="Mardanov A.V."/>
            <person name="Ravin N.V."/>
        </authorList>
    </citation>
    <scope>NUCLEOTIDE SEQUENCE [LARGE SCALE GENOMIC DNA]</scope>
    <source>
        <strain evidence="8">LN</strain>
    </source>
</reference>
<protein>
    <submittedName>
        <fullName evidence="7">FAD-binding protein</fullName>
    </submittedName>
</protein>
<gene>
    <name evidence="7" type="ORF">VLY81_13905</name>
</gene>
<dbReference type="InterPro" id="IPR016166">
    <property type="entry name" value="FAD-bd_PCMH"/>
</dbReference>
<feature type="region of interest" description="Disordered" evidence="5">
    <location>
        <begin position="684"/>
        <end position="710"/>
    </location>
</feature>
<name>A0ABZ1BNW8_9FIRM</name>
<dbReference type="SUPFAM" id="SSF51905">
    <property type="entry name" value="FAD/NAD(P)-binding domain"/>
    <property type="match status" value="1"/>
</dbReference>
<dbReference type="Pfam" id="PF01565">
    <property type="entry name" value="FAD_binding_4"/>
    <property type="match status" value="1"/>
</dbReference>
<organism evidence="7 8">
    <name type="scientific">Geochorda subterranea</name>
    <dbReference type="NCBI Taxonomy" id="3109564"/>
    <lineage>
        <taxon>Bacteria</taxon>
        <taxon>Bacillati</taxon>
        <taxon>Bacillota</taxon>
        <taxon>Limnochordia</taxon>
        <taxon>Limnochordales</taxon>
        <taxon>Geochordaceae</taxon>
        <taxon>Geochorda</taxon>
    </lineage>
</organism>
<feature type="compositionally biased region" description="Basic and acidic residues" evidence="5">
    <location>
        <begin position="687"/>
        <end position="710"/>
    </location>
</feature>
<dbReference type="Gene3D" id="3.30.70.3450">
    <property type="match status" value="1"/>
</dbReference>
<dbReference type="Pfam" id="PF16901">
    <property type="entry name" value="DAO_C"/>
    <property type="match status" value="1"/>
</dbReference>
<dbReference type="InterPro" id="IPR006094">
    <property type="entry name" value="Oxid_FAD_bind_N"/>
</dbReference>
<dbReference type="InterPro" id="IPR016167">
    <property type="entry name" value="FAD-bd_PCMH_sub1"/>
</dbReference>